<dbReference type="AlphaFoldDB" id="A0AAV9XPK3"/>
<evidence type="ECO:0000256" key="2">
    <source>
        <dbReference type="ARBA" id="ARBA00022692"/>
    </source>
</evidence>
<feature type="domain" description="Rhodopsin" evidence="8">
    <location>
        <begin position="59"/>
        <end position="297"/>
    </location>
</feature>
<dbReference type="InterPro" id="IPR052337">
    <property type="entry name" value="SAT4-like"/>
</dbReference>
<feature type="region of interest" description="Disordered" evidence="6">
    <location>
        <begin position="325"/>
        <end position="346"/>
    </location>
</feature>
<evidence type="ECO:0000313" key="10">
    <source>
        <dbReference type="Proteomes" id="UP001365542"/>
    </source>
</evidence>
<dbReference type="Proteomes" id="UP001365542">
    <property type="component" value="Unassembled WGS sequence"/>
</dbReference>
<accession>A0AAV9XPK3</accession>
<evidence type="ECO:0000259" key="8">
    <source>
        <dbReference type="Pfam" id="PF20684"/>
    </source>
</evidence>
<evidence type="ECO:0000256" key="1">
    <source>
        <dbReference type="ARBA" id="ARBA00004141"/>
    </source>
</evidence>
<dbReference type="PANTHER" id="PTHR33048:SF47">
    <property type="entry name" value="INTEGRAL MEMBRANE PROTEIN-RELATED"/>
    <property type="match status" value="1"/>
</dbReference>
<sequence length="428" mass="47798">MSATTTSISPWSTLPDNLRPMLDPPPGVTPNFVDPQDIGYQIVIGIAVTLPLAIIACGLRFYTRLALIQNFKIDDYLLLFTLISALVFQGCNLYSVSLGLGKNMWDVPWTLMSPVLKWFLATELTYFVSICGCKLTILAFYLRFIMNKTQLYIIWGFLAAIIIYNSVTILMLIFACHPIETLWNWNLDQTKCIDVDPLYFINAALNTITDVAILVLPLRTLWKLRMPASQKIGLILVFTTGGFIIIVTIIRMVQLTSIPNGGQNITMGFVGPALWSAVEVNLSMVCASIPALKPFIVRYFGRYFSKWASGQGYFKNSAGHHANSGGPGIELSGHKRTNHSQGKKNSFFYKGGVTTTTTEITAINSDENRLVESDGGFTYIDLERNSEVSLANPEITRTFDGNDLKIMKTSNVRVDSRRISLEMREPER</sequence>
<feature type="transmembrane region" description="Helical" evidence="7">
    <location>
        <begin position="273"/>
        <end position="292"/>
    </location>
</feature>
<feature type="transmembrane region" description="Helical" evidence="7">
    <location>
        <begin position="234"/>
        <end position="253"/>
    </location>
</feature>
<gene>
    <name evidence="9" type="ORF">TWF694_000773</name>
</gene>
<keyword evidence="3 7" id="KW-1133">Transmembrane helix</keyword>
<evidence type="ECO:0000256" key="7">
    <source>
        <dbReference type="SAM" id="Phobius"/>
    </source>
</evidence>
<feature type="transmembrane region" description="Helical" evidence="7">
    <location>
        <begin position="199"/>
        <end position="222"/>
    </location>
</feature>
<feature type="transmembrane region" description="Helical" evidence="7">
    <location>
        <begin position="38"/>
        <end position="63"/>
    </location>
</feature>
<keyword evidence="10" id="KW-1185">Reference proteome</keyword>
<evidence type="ECO:0000256" key="3">
    <source>
        <dbReference type="ARBA" id="ARBA00022989"/>
    </source>
</evidence>
<comment type="similarity">
    <text evidence="5">Belongs to the SAT4 family.</text>
</comment>
<name>A0AAV9XPK3_9PEZI</name>
<evidence type="ECO:0000256" key="6">
    <source>
        <dbReference type="SAM" id="MobiDB-lite"/>
    </source>
</evidence>
<comment type="caution">
    <text evidence="9">The sequence shown here is derived from an EMBL/GenBank/DDBJ whole genome shotgun (WGS) entry which is preliminary data.</text>
</comment>
<organism evidence="9 10">
    <name type="scientific">Orbilia ellipsospora</name>
    <dbReference type="NCBI Taxonomy" id="2528407"/>
    <lineage>
        <taxon>Eukaryota</taxon>
        <taxon>Fungi</taxon>
        <taxon>Dikarya</taxon>
        <taxon>Ascomycota</taxon>
        <taxon>Pezizomycotina</taxon>
        <taxon>Orbiliomycetes</taxon>
        <taxon>Orbiliales</taxon>
        <taxon>Orbiliaceae</taxon>
        <taxon>Orbilia</taxon>
    </lineage>
</organism>
<keyword evidence="4 7" id="KW-0472">Membrane</keyword>
<feature type="transmembrane region" description="Helical" evidence="7">
    <location>
        <begin position="118"/>
        <end position="142"/>
    </location>
</feature>
<evidence type="ECO:0000256" key="5">
    <source>
        <dbReference type="ARBA" id="ARBA00038359"/>
    </source>
</evidence>
<dbReference type="PANTHER" id="PTHR33048">
    <property type="entry name" value="PTH11-LIKE INTEGRAL MEMBRANE PROTEIN (AFU_ORTHOLOGUE AFUA_5G11245)"/>
    <property type="match status" value="1"/>
</dbReference>
<feature type="transmembrane region" description="Helical" evidence="7">
    <location>
        <begin position="154"/>
        <end position="179"/>
    </location>
</feature>
<comment type="subcellular location">
    <subcellularLocation>
        <location evidence="1">Membrane</location>
        <topology evidence="1">Multi-pass membrane protein</topology>
    </subcellularLocation>
</comment>
<protein>
    <recommendedName>
        <fullName evidence="8">Rhodopsin domain-containing protein</fullName>
    </recommendedName>
</protein>
<dbReference type="Pfam" id="PF20684">
    <property type="entry name" value="Fung_rhodopsin"/>
    <property type="match status" value="1"/>
</dbReference>
<evidence type="ECO:0000313" key="9">
    <source>
        <dbReference type="EMBL" id="KAK6544060.1"/>
    </source>
</evidence>
<keyword evidence="2 7" id="KW-0812">Transmembrane</keyword>
<feature type="transmembrane region" description="Helical" evidence="7">
    <location>
        <begin position="75"/>
        <end position="98"/>
    </location>
</feature>
<proteinExistence type="inferred from homology"/>
<dbReference type="GO" id="GO:0016020">
    <property type="term" value="C:membrane"/>
    <property type="evidence" value="ECO:0007669"/>
    <property type="project" value="UniProtKB-SubCell"/>
</dbReference>
<dbReference type="EMBL" id="JAVHJO010000001">
    <property type="protein sequence ID" value="KAK6544060.1"/>
    <property type="molecule type" value="Genomic_DNA"/>
</dbReference>
<evidence type="ECO:0000256" key="4">
    <source>
        <dbReference type="ARBA" id="ARBA00023136"/>
    </source>
</evidence>
<reference evidence="9 10" key="1">
    <citation type="submission" date="2019-10" db="EMBL/GenBank/DDBJ databases">
        <authorList>
            <person name="Palmer J.M."/>
        </authorList>
    </citation>
    <scope>NUCLEOTIDE SEQUENCE [LARGE SCALE GENOMIC DNA]</scope>
    <source>
        <strain evidence="9 10">TWF694</strain>
    </source>
</reference>
<dbReference type="InterPro" id="IPR049326">
    <property type="entry name" value="Rhodopsin_dom_fungi"/>
</dbReference>